<dbReference type="AlphaFoldDB" id="W6XXI2"/>
<keyword evidence="1" id="KW-0812">Transmembrane</keyword>
<dbReference type="RefSeq" id="XP_007718232.1">
    <property type="nucleotide sequence ID" value="XM_007720042.1"/>
</dbReference>
<dbReference type="HOGENOM" id="CLU_080469_0_0_1"/>
<dbReference type="Proteomes" id="UP000053841">
    <property type="component" value="Unassembled WGS sequence"/>
</dbReference>
<feature type="transmembrane region" description="Helical" evidence="1">
    <location>
        <begin position="18"/>
        <end position="45"/>
    </location>
</feature>
<dbReference type="GeneID" id="19149571"/>
<organism evidence="2 3">
    <name type="scientific">Cochliobolus carbonum (strain 26-R-13)</name>
    <name type="common">Maize leaf spot fungus</name>
    <name type="synonym">Bipolaris zeicola</name>
    <dbReference type="NCBI Taxonomy" id="930089"/>
    <lineage>
        <taxon>Eukaryota</taxon>
        <taxon>Fungi</taxon>
        <taxon>Dikarya</taxon>
        <taxon>Ascomycota</taxon>
        <taxon>Pezizomycotina</taxon>
        <taxon>Dothideomycetes</taxon>
        <taxon>Pleosporomycetidae</taxon>
        <taxon>Pleosporales</taxon>
        <taxon>Pleosporineae</taxon>
        <taxon>Pleosporaceae</taxon>
        <taxon>Bipolaris</taxon>
    </lineage>
</organism>
<keyword evidence="1" id="KW-1133">Transmembrane helix</keyword>
<gene>
    <name evidence="2" type="ORF">COCCADRAFT_41815</name>
</gene>
<dbReference type="OrthoDB" id="3695132at2759"/>
<keyword evidence="1" id="KW-0472">Membrane</keyword>
<evidence type="ECO:0000313" key="3">
    <source>
        <dbReference type="Proteomes" id="UP000053841"/>
    </source>
</evidence>
<accession>W6XXI2</accession>
<evidence type="ECO:0000256" key="1">
    <source>
        <dbReference type="SAM" id="Phobius"/>
    </source>
</evidence>
<reference evidence="2 3" key="1">
    <citation type="journal article" date="2013" name="PLoS Genet.">
        <title>Comparative genome structure, secondary metabolite, and effector coding capacity across Cochliobolus pathogens.</title>
        <authorList>
            <person name="Condon B.J."/>
            <person name="Leng Y."/>
            <person name="Wu D."/>
            <person name="Bushley K.E."/>
            <person name="Ohm R.A."/>
            <person name="Otillar R."/>
            <person name="Martin J."/>
            <person name="Schackwitz W."/>
            <person name="Grimwood J."/>
            <person name="MohdZainudin N."/>
            <person name="Xue C."/>
            <person name="Wang R."/>
            <person name="Manning V.A."/>
            <person name="Dhillon B."/>
            <person name="Tu Z.J."/>
            <person name="Steffenson B.J."/>
            <person name="Salamov A."/>
            <person name="Sun H."/>
            <person name="Lowry S."/>
            <person name="LaButti K."/>
            <person name="Han J."/>
            <person name="Copeland A."/>
            <person name="Lindquist E."/>
            <person name="Barry K."/>
            <person name="Schmutz J."/>
            <person name="Baker S.E."/>
            <person name="Ciuffetti L.M."/>
            <person name="Grigoriev I.V."/>
            <person name="Zhong S."/>
            <person name="Turgeon B.G."/>
        </authorList>
    </citation>
    <scope>NUCLEOTIDE SEQUENCE [LARGE SCALE GENOMIC DNA]</scope>
    <source>
        <strain evidence="2 3">26-R-13</strain>
    </source>
</reference>
<keyword evidence="3" id="KW-1185">Reference proteome</keyword>
<evidence type="ECO:0000313" key="2">
    <source>
        <dbReference type="EMBL" id="EUC27459.1"/>
    </source>
</evidence>
<feature type="transmembrane region" description="Helical" evidence="1">
    <location>
        <begin position="223"/>
        <end position="247"/>
    </location>
</feature>
<feature type="transmembrane region" description="Helical" evidence="1">
    <location>
        <begin position="267"/>
        <end position="290"/>
    </location>
</feature>
<sequence length="301" mass="31777">MFATFVTIKTPPGESIEVIAITALLHSAATIVVFAALSAIVIQILCTSTYTDSGILTLKFNFTDALTDALPSPTHALRDRDLLEDLQDGVRSGLNAAATRVADAAGRAESAISSAAATVQSIEDIVPKNCSLGIRRFCIGFEQDINCSDLPLNFSRLLPDGMQKLPSSIQDAIKDRAESLSQLVETSNKFPVFSVPDTLISGLVLMSVVTRVFGIFKAVPRALSLLALGLLCCSPFVLLGVILHTILSAADKLPSWVRVEVGEVCGLSFAALACALLLALIIPIAPSAAVPVKMEDAKAKE</sequence>
<dbReference type="EMBL" id="KI964924">
    <property type="protein sequence ID" value="EUC27459.1"/>
    <property type="molecule type" value="Genomic_DNA"/>
</dbReference>
<protein>
    <submittedName>
        <fullName evidence="2">Uncharacterized protein</fullName>
    </submittedName>
</protein>
<dbReference type="eggNOG" id="ENOG502SXXI">
    <property type="taxonomic scope" value="Eukaryota"/>
</dbReference>
<name>W6XXI2_COCC2</name>
<proteinExistence type="predicted"/>
<dbReference type="KEGG" id="bze:COCCADRAFT_41815"/>